<dbReference type="AlphaFoldDB" id="A0A1L9T0A0"/>
<gene>
    <name evidence="2" type="ORF">ASPSYDRAFT_561089</name>
</gene>
<dbReference type="RefSeq" id="XP_040696641.1">
    <property type="nucleotide sequence ID" value="XM_040849152.1"/>
</dbReference>
<sequence>MSSTDQAFRLLDLPPELLDDIASFLPKESLLDFRQTCKHVHKHTAIAFARCCFHTIQTDLSFASLRRLEQVAKNGRYAQHVQSLLVKGRRHNHFGQGLKWERDDQGYLLHRQPAVDRVRGILRAFPKCASFQFEKLLEDGDRVPEPLALGDVVSMILAIVVDLKRPVKGFEIHPLSSTDLSHPNTRGTDLDARTMAMVETSEFTNLSSPLQSFALGHQAGAGVHIATEFGLHLMQGAPKLRHLSLDGDYVARGSGHYNSDDDRKA</sequence>
<dbReference type="PROSITE" id="PS50181">
    <property type="entry name" value="FBOX"/>
    <property type="match status" value="1"/>
</dbReference>
<evidence type="ECO:0000313" key="2">
    <source>
        <dbReference type="EMBL" id="OJJ52835.1"/>
    </source>
</evidence>
<keyword evidence="3" id="KW-1185">Reference proteome</keyword>
<dbReference type="VEuPathDB" id="FungiDB:ASPSYDRAFT_561089"/>
<dbReference type="Pfam" id="PF12937">
    <property type="entry name" value="F-box-like"/>
    <property type="match status" value="1"/>
</dbReference>
<dbReference type="Proteomes" id="UP000184356">
    <property type="component" value="Unassembled WGS sequence"/>
</dbReference>
<dbReference type="InterPro" id="IPR001810">
    <property type="entry name" value="F-box_dom"/>
</dbReference>
<organism evidence="2 3">
    <name type="scientific">Aspergillus sydowii CBS 593.65</name>
    <dbReference type="NCBI Taxonomy" id="1036612"/>
    <lineage>
        <taxon>Eukaryota</taxon>
        <taxon>Fungi</taxon>
        <taxon>Dikarya</taxon>
        <taxon>Ascomycota</taxon>
        <taxon>Pezizomycotina</taxon>
        <taxon>Eurotiomycetes</taxon>
        <taxon>Eurotiomycetidae</taxon>
        <taxon>Eurotiales</taxon>
        <taxon>Aspergillaceae</taxon>
        <taxon>Aspergillus</taxon>
        <taxon>Aspergillus subgen. Nidulantes</taxon>
    </lineage>
</organism>
<protein>
    <recommendedName>
        <fullName evidence="1">F-box domain-containing protein</fullName>
    </recommendedName>
</protein>
<proteinExistence type="predicted"/>
<dbReference type="GeneID" id="63765225"/>
<dbReference type="InterPro" id="IPR036047">
    <property type="entry name" value="F-box-like_dom_sf"/>
</dbReference>
<evidence type="ECO:0000259" key="1">
    <source>
        <dbReference type="PROSITE" id="PS50181"/>
    </source>
</evidence>
<reference evidence="3" key="1">
    <citation type="journal article" date="2017" name="Genome Biol.">
        <title>Comparative genomics reveals high biological diversity and specific adaptations in the industrially and medically important fungal genus Aspergillus.</title>
        <authorList>
            <person name="de Vries R.P."/>
            <person name="Riley R."/>
            <person name="Wiebenga A."/>
            <person name="Aguilar-Osorio G."/>
            <person name="Amillis S."/>
            <person name="Uchima C.A."/>
            <person name="Anderluh G."/>
            <person name="Asadollahi M."/>
            <person name="Askin M."/>
            <person name="Barry K."/>
            <person name="Battaglia E."/>
            <person name="Bayram O."/>
            <person name="Benocci T."/>
            <person name="Braus-Stromeyer S.A."/>
            <person name="Caldana C."/>
            <person name="Canovas D."/>
            <person name="Cerqueira G.C."/>
            <person name="Chen F."/>
            <person name="Chen W."/>
            <person name="Choi C."/>
            <person name="Clum A."/>
            <person name="Dos Santos R.A."/>
            <person name="Damasio A.R."/>
            <person name="Diallinas G."/>
            <person name="Emri T."/>
            <person name="Fekete E."/>
            <person name="Flipphi M."/>
            <person name="Freyberg S."/>
            <person name="Gallo A."/>
            <person name="Gournas C."/>
            <person name="Habgood R."/>
            <person name="Hainaut M."/>
            <person name="Harispe M.L."/>
            <person name="Henrissat B."/>
            <person name="Hilden K.S."/>
            <person name="Hope R."/>
            <person name="Hossain A."/>
            <person name="Karabika E."/>
            <person name="Karaffa L."/>
            <person name="Karanyi Z."/>
            <person name="Krasevec N."/>
            <person name="Kuo A."/>
            <person name="Kusch H."/>
            <person name="LaButti K."/>
            <person name="Lagendijk E.L."/>
            <person name="Lapidus A."/>
            <person name="Levasseur A."/>
            <person name="Lindquist E."/>
            <person name="Lipzen A."/>
            <person name="Logrieco A.F."/>
            <person name="MacCabe A."/>
            <person name="Maekelae M.R."/>
            <person name="Malavazi I."/>
            <person name="Melin P."/>
            <person name="Meyer V."/>
            <person name="Mielnichuk N."/>
            <person name="Miskei M."/>
            <person name="Molnar A.P."/>
            <person name="Mule G."/>
            <person name="Ngan C.Y."/>
            <person name="Orejas M."/>
            <person name="Orosz E."/>
            <person name="Ouedraogo J.P."/>
            <person name="Overkamp K.M."/>
            <person name="Park H.-S."/>
            <person name="Perrone G."/>
            <person name="Piumi F."/>
            <person name="Punt P.J."/>
            <person name="Ram A.F."/>
            <person name="Ramon A."/>
            <person name="Rauscher S."/>
            <person name="Record E."/>
            <person name="Riano-Pachon D.M."/>
            <person name="Robert V."/>
            <person name="Roehrig J."/>
            <person name="Ruller R."/>
            <person name="Salamov A."/>
            <person name="Salih N.S."/>
            <person name="Samson R.A."/>
            <person name="Sandor E."/>
            <person name="Sanguinetti M."/>
            <person name="Schuetze T."/>
            <person name="Sepcic K."/>
            <person name="Shelest E."/>
            <person name="Sherlock G."/>
            <person name="Sophianopoulou V."/>
            <person name="Squina F.M."/>
            <person name="Sun H."/>
            <person name="Susca A."/>
            <person name="Todd R.B."/>
            <person name="Tsang A."/>
            <person name="Unkles S.E."/>
            <person name="van de Wiele N."/>
            <person name="van Rossen-Uffink D."/>
            <person name="Oliveira J.V."/>
            <person name="Vesth T.C."/>
            <person name="Visser J."/>
            <person name="Yu J.-H."/>
            <person name="Zhou M."/>
            <person name="Andersen M.R."/>
            <person name="Archer D.B."/>
            <person name="Baker S.E."/>
            <person name="Benoit I."/>
            <person name="Brakhage A.A."/>
            <person name="Braus G.H."/>
            <person name="Fischer R."/>
            <person name="Frisvad J.C."/>
            <person name="Goldman G.H."/>
            <person name="Houbraken J."/>
            <person name="Oakley B."/>
            <person name="Pocsi I."/>
            <person name="Scazzocchio C."/>
            <person name="Seiboth B."/>
            <person name="vanKuyk P.A."/>
            <person name="Wortman J."/>
            <person name="Dyer P.S."/>
            <person name="Grigoriev I.V."/>
        </authorList>
    </citation>
    <scope>NUCLEOTIDE SEQUENCE [LARGE SCALE GENOMIC DNA]</scope>
    <source>
        <strain evidence="3">CBS 593.65</strain>
    </source>
</reference>
<dbReference type="EMBL" id="KV878599">
    <property type="protein sequence ID" value="OJJ52835.1"/>
    <property type="molecule type" value="Genomic_DNA"/>
</dbReference>
<dbReference type="OrthoDB" id="4478234at2759"/>
<accession>A0A1L9T0A0</accession>
<dbReference type="SUPFAM" id="SSF81383">
    <property type="entry name" value="F-box domain"/>
    <property type="match status" value="1"/>
</dbReference>
<evidence type="ECO:0000313" key="3">
    <source>
        <dbReference type="Proteomes" id="UP000184356"/>
    </source>
</evidence>
<feature type="domain" description="F-box" evidence="1">
    <location>
        <begin position="7"/>
        <end position="38"/>
    </location>
</feature>
<name>A0A1L9T0A0_9EURO</name>